<evidence type="ECO:0000313" key="5">
    <source>
        <dbReference type="Proteomes" id="UP000199315"/>
    </source>
</evidence>
<dbReference type="InterPro" id="IPR000683">
    <property type="entry name" value="Gfo/Idh/MocA-like_OxRdtase_N"/>
</dbReference>
<name>A0A1D3TVN8_9FIRM</name>
<dbReference type="PANTHER" id="PTHR43249:SF1">
    <property type="entry name" value="D-GLUCOSIDE 3-DEHYDROGENASE"/>
    <property type="match status" value="1"/>
</dbReference>
<comment type="similarity">
    <text evidence="1">Belongs to the Gfo/Idh/MocA family.</text>
</comment>
<evidence type="ECO:0000259" key="2">
    <source>
        <dbReference type="Pfam" id="PF01408"/>
    </source>
</evidence>
<evidence type="ECO:0000313" key="4">
    <source>
        <dbReference type="EMBL" id="SCP98212.1"/>
    </source>
</evidence>
<dbReference type="Gene3D" id="3.30.360.10">
    <property type="entry name" value="Dihydrodipicolinate Reductase, domain 2"/>
    <property type="match status" value="1"/>
</dbReference>
<dbReference type="PANTHER" id="PTHR43249">
    <property type="entry name" value="UDP-N-ACETYL-2-AMINO-2-DEOXY-D-GLUCURONATE OXIDASE"/>
    <property type="match status" value="1"/>
</dbReference>
<dbReference type="RefSeq" id="WP_091235101.1">
    <property type="nucleotide sequence ID" value="NZ_FMKA01000018.1"/>
</dbReference>
<proteinExistence type="inferred from homology"/>
<dbReference type="Pfam" id="PF02894">
    <property type="entry name" value="GFO_IDH_MocA_C"/>
    <property type="match status" value="1"/>
</dbReference>
<feature type="domain" description="Gfo/Idh/MocA-like oxidoreductase C-terminal" evidence="3">
    <location>
        <begin position="137"/>
        <end position="351"/>
    </location>
</feature>
<dbReference type="SUPFAM" id="SSF55347">
    <property type="entry name" value="Glyceraldehyde-3-phosphate dehydrogenase-like, C-terminal domain"/>
    <property type="match status" value="1"/>
</dbReference>
<dbReference type="STRING" id="1619234.SAMN05421730_10182"/>
<organism evidence="4 5">
    <name type="scientific">Anaerobium acetethylicum</name>
    <dbReference type="NCBI Taxonomy" id="1619234"/>
    <lineage>
        <taxon>Bacteria</taxon>
        <taxon>Bacillati</taxon>
        <taxon>Bacillota</taxon>
        <taxon>Clostridia</taxon>
        <taxon>Lachnospirales</taxon>
        <taxon>Lachnospiraceae</taxon>
        <taxon>Anaerobium</taxon>
    </lineage>
</organism>
<gene>
    <name evidence="4" type="ORF">SAMN05421730_10182</name>
</gene>
<dbReference type="Proteomes" id="UP000199315">
    <property type="component" value="Unassembled WGS sequence"/>
</dbReference>
<evidence type="ECO:0000256" key="1">
    <source>
        <dbReference type="ARBA" id="ARBA00010928"/>
    </source>
</evidence>
<dbReference type="Gene3D" id="3.40.50.720">
    <property type="entry name" value="NAD(P)-binding Rossmann-like Domain"/>
    <property type="match status" value="1"/>
</dbReference>
<dbReference type="InterPro" id="IPR004104">
    <property type="entry name" value="Gfo/Idh/MocA-like_OxRdtase_C"/>
</dbReference>
<evidence type="ECO:0000259" key="3">
    <source>
        <dbReference type="Pfam" id="PF02894"/>
    </source>
</evidence>
<sequence>METLKIGIIGIGVIATTKHIPNLLKREDVEVAALCDVDTAKAEKANTDFNLNAQIYSDYKELCAREDIKVIHVCTPNPLHFEMTLEALNHGKHVHCEKPIACKYAEAQKMIETAKKVGKKLTSGLQWRYNAAPLKMKEMIENGELGDIYYIKSSQLRPRRLPAYGAYMSKELNGGGVLMDGGPHSIDLPMWLTNNYEVESVRGVTFDKMKNFPEGNALGSWDPENFDVEDTAMAMITMKNGMMIYMETAWITNMQQEAPGVIASIAGTKAGVDMVGPTFECSVRTTKMVDGELKTEINNIDKPVDMNAYDINHWIDAIQNDGEPAILPEQAATVTRVIEAIYESAKTGKTIYFD</sequence>
<dbReference type="GO" id="GO:0000166">
    <property type="term" value="F:nucleotide binding"/>
    <property type="evidence" value="ECO:0007669"/>
    <property type="project" value="InterPro"/>
</dbReference>
<reference evidence="4 5" key="1">
    <citation type="submission" date="2016-09" db="EMBL/GenBank/DDBJ databases">
        <authorList>
            <person name="Capua I."/>
            <person name="De Benedictis P."/>
            <person name="Joannis T."/>
            <person name="Lombin L.H."/>
            <person name="Cattoli G."/>
        </authorList>
    </citation>
    <scope>NUCLEOTIDE SEQUENCE [LARGE SCALE GENOMIC DNA]</scope>
    <source>
        <strain evidence="4 5">GluBS11</strain>
    </source>
</reference>
<dbReference type="OrthoDB" id="9815825at2"/>
<dbReference type="SUPFAM" id="SSF51735">
    <property type="entry name" value="NAD(P)-binding Rossmann-fold domains"/>
    <property type="match status" value="1"/>
</dbReference>
<dbReference type="AlphaFoldDB" id="A0A1D3TVN8"/>
<protein>
    <submittedName>
        <fullName evidence="4">Predicted dehydrogenase</fullName>
    </submittedName>
</protein>
<feature type="domain" description="Gfo/Idh/MocA-like oxidoreductase N-terminal" evidence="2">
    <location>
        <begin position="4"/>
        <end position="124"/>
    </location>
</feature>
<dbReference type="Pfam" id="PF01408">
    <property type="entry name" value="GFO_IDH_MocA"/>
    <property type="match status" value="1"/>
</dbReference>
<dbReference type="InterPro" id="IPR036291">
    <property type="entry name" value="NAD(P)-bd_dom_sf"/>
</dbReference>
<accession>A0A1D3TVN8</accession>
<dbReference type="InterPro" id="IPR052515">
    <property type="entry name" value="Gfo/Idh/MocA_Oxidoreductase"/>
</dbReference>
<keyword evidence="5" id="KW-1185">Reference proteome</keyword>
<dbReference type="EMBL" id="FMKA01000018">
    <property type="protein sequence ID" value="SCP98212.1"/>
    <property type="molecule type" value="Genomic_DNA"/>
</dbReference>